<evidence type="ECO:0000313" key="2">
    <source>
        <dbReference type="EMBL" id="TWT38695.1"/>
    </source>
</evidence>
<protein>
    <submittedName>
        <fullName evidence="2">Uncharacterized protein</fullName>
    </submittedName>
</protein>
<feature type="compositionally biased region" description="Polar residues" evidence="1">
    <location>
        <begin position="207"/>
        <end position="223"/>
    </location>
</feature>
<feature type="region of interest" description="Disordered" evidence="1">
    <location>
        <begin position="111"/>
        <end position="248"/>
    </location>
</feature>
<accession>A0A5C5VLH4</accession>
<dbReference type="Proteomes" id="UP000318878">
    <property type="component" value="Unassembled WGS sequence"/>
</dbReference>
<gene>
    <name evidence="2" type="ORF">Enr8_03890</name>
</gene>
<reference evidence="2 3" key="1">
    <citation type="submission" date="2019-02" db="EMBL/GenBank/DDBJ databases">
        <title>Deep-cultivation of Planctomycetes and their phenomic and genomic characterization uncovers novel biology.</title>
        <authorList>
            <person name="Wiegand S."/>
            <person name="Jogler M."/>
            <person name="Boedeker C."/>
            <person name="Pinto D."/>
            <person name="Vollmers J."/>
            <person name="Rivas-Marin E."/>
            <person name="Kohn T."/>
            <person name="Peeters S.H."/>
            <person name="Heuer A."/>
            <person name="Rast P."/>
            <person name="Oberbeckmann S."/>
            <person name="Bunk B."/>
            <person name="Jeske O."/>
            <person name="Meyerdierks A."/>
            <person name="Storesund J.E."/>
            <person name="Kallscheuer N."/>
            <person name="Luecker S."/>
            <person name="Lage O.M."/>
            <person name="Pohl T."/>
            <person name="Merkel B.J."/>
            <person name="Hornburger P."/>
            <person name="Mueller R.-W."/>
            <person name="Bruemmer F."/>
            <person name="Labrenz M."/>
            <person name="Spormann A.M."/>
            <person name="Op Den Camp H."/>
            <person name="Overmann J."/>
            <person name="Amann R."/>
            <person name="Jetten M.S.M."/>
            <person name="Mascher T."/>
            <person name="Medema M.H."/>
            <person name="Devos D.P."/>
            <person name="Kaster A.-K."/>
            <person name="Ovreas L."/>
            <person name="Rohde M."/>
            <person name="Galperin M.Y."/>
            <person name="Jogler C."/>
        </authorList>
    </citation>
    <scope>NUCLEOTIDE SEQUENCE [LARGE SCALE GENOMIC DNA]</scope>
    <source>
        <strain evidence="2 3">Enr8</strain>
    </source>
</reference>
<keyword evidence="3" id="KW-1185">Reference proteome</keyword>
<evidence type="ECO:0000313" key="3">
    <source>
        <dbReference type="Proteomes" id="UP000318878"/>
    </source>
</evidence>
<evidence type="ECO:0000256" key="1">
    <source>
        <dbReference type="SAM" id="MobiDB-lite"/>
    </source>
</evidence>
<comment type="caution">
    <text evidence="2">The sequence shown here is derived from an EMBL/GenBank/DDBJ whole genome shotgun (WGS) entry which is preliminary data.</text>
</comment>
<name>A0A5C5VLH4_9BACT</name>
<dbReference type="AlphaFoldDB" id="A0A5C5VLH4"/>
<dbReference type="EMBL" id="SJPF01000001">
    <property type="protein sequence ID" value="TWT38695.1"/>
    <property type="molecule type" value="Genomic_DNA"/>
</dbReference>
<organism evidence="2 3">
    <name type="scientific">Blastopirellula retiformator</name>
    <dbReference type="NCBI Taxonomy" id="2527970"/>
    <lineage>
        <taxon>Bacteria</taxon>
        <taxon>Pseudomonadati</taxon>
        <taxon>Planctomycetota</taxon>
        <taxon>Planctomycetia</taxon>
        <taxon>Pirellulales</taxon>
        <taxon>Pirellulaceae</taxon>
        <taxon>Blastopirellula</taxon>
    </lineage>
</organism>
<proteinExistence type="predicted"/>
<feature type="compositionally biased region" description="Basic and acidic residues" evidence="1">
    <location>
        <begin position="168"/>
        <end position="190"/>
    </location>
</feature>
<sequence>MEEQENYKRLLVALEAWPQMNLPAFTVYRRLWDALGAEPGSIDIAVTQDAGKYHLTPQSLRRALAKLESIGLVKREMAFEDEFQVKQIRYAVYDALAIRERPNATRAEVKVTQATQSAAPKVARAPISDPAPESAPISKSVPAPKVALAPESVSAPNSALPPPGGANQERHESCATPDDHKQPAESEASRPMEIPPGGAQEQENKKLSPTSISNSRTKSTQVQEPRPSPARTGPPDVPIARADDDWSEFGDAKPLAAAIEKFAEQLEDPAKIERQRERRIQALATKILRSIRTAEDLCGTRESDLMDRSVAEKAAAWWHELETNQAGDGHDRQVIAKQFENVLRRIDQLGRERSLKKPGAYLNTSIGKIVAKAGGVWAEPKPEF</sequence>
<dbReference type="RefSeq" id="WP_146428926.1">
    <property type="nucleotide sequence ID" value="NZ_SJPF01000001.1"/>
</dbReference>